<gene>
    <name evidence="2" type="ORF">Enr13x_28060</name>
</gene>
<evidence type="ECO:0000259" key="1">
    <source>
        <dbReference type="Pfam" id="PF12728"/>
    </source>
</evidence>
<evidence type="ECO:0000313" key="3">
    <source>
        <dbReference type="Proteomes" id="UP000319004"/>
    </source>
</evidence>
<dbReference type="GO" id="GO:0003677">
    <property type="term" value="F:DNA binding"/>
    <property type="evidence" value="ECO:0007669"/>
    <property type="project" value="InterPro"/>
</dbReference>
<name>A0A518HQ35_9BACT</name>
<dbReference type="Proteomes" id="UP000319004">
    <property type="component" value="Chromosome"/>
</dbReference>
<accession>A0A518HQ35</accession>
<dbReference type="KEGG" id="snep:Enr13x_28060"/>
<reference evidence="2 3" key="1">
    <citation type="submission" date="2019-03" db="EMBL/GenBank/DDBJ databases">
        <title>Deep-cultivation of Planctomycetes and their phenomic and genomic characterization uncovers novel biology.</title>
        <authorList>
            <person name="Wiegand S."/>
            <person name="Jogler M."/>
            <person name="Boedeker C."/>
            <person name="Pinto D."/>
            <person name="Vollmers J."/>
            <person name="Rivas-Marin E."/>
            <person name="Kohn T."/>
            <person name="Peeters S.H."/>
            <person name="Heuer A."/>
            <person name="Rast P."/>
            <person name="Oberbeckmann S."/>
            <person name="Bunk B."/>
            <person name="Jeske O."/>
            <person name="Meyerdierks A."/>
            <person name="Storesund J.E."/>
            <person name="Kallscheuer N."/>
            <person name="Luecker S."/>
            <person name="Lage O.M."/>
            <person name="Pohl T."/>
            <person name="Merkel B.J."/>
            <person name="Hornburger P."/>
            <person name="Mueller R.-W."/>
            <person name="Bruemmer F."/>
            <person name="Labrenz M."/>
            <person name="Spormann A.M."/>
            <person name="Op den Camp H."/>
            <person name="Overmann J."/>
            <person name="Amann R."/>
            <person name="Jetten M.S.M."/>
            <person name="Mascher T."/>
            <person name="Medema M.H."/>
            <person name="Devos D.P."/>
            <person name="Kaster A.-K."/>
            <person name="Ovreas L."/>
            <person name="Rohde M."/>
            <person name="Galperin M.Y."/>
            <person name="Jogler C."/>
        </authorList>
    </citation>
    <scope>NUCLEOTIDE SEQUENCE [LARGE SCALE GENOMIC DNA]</scope>
    <source>
        <strain evidence="2 3">Enr13</strain>
    </source>
</reference>
<proteinExistence type="predicted"/>
<dbReference type="NCBIfam" id="TIGR01764">
    <property type="entry name" value="excise"/>
    <property type="match status" value="1"/>
</dbReference>
<dbReference type="EMBL" id="CP037423">
    <property type="protein sequence ID" value="QDV42954.1"/>
    <property type="molecule type" value="Genomic_DNA"/>
</dbReference>
<dbReference type="RefSeq" id="WP_197456003.1">
    <property type="nucleotide sequence ID" value="NZ_CP037423.1"/>
</dbReference>
<dbReference type="SUPFAM" id="SSF46955">
    <property type="entry name" value="Putative DNA-binding domain"/>
    <property type="match status" value="1"/>
</dbReference>
<evidence type="ECO:0000313" key="2">
    <source>
        <dbReference type="EMBL" id="QDV42954.1"/>
    </source>
</evidence>
<protein>
    <submittedName>
        <fullName evidence="2">Helix-turn-helix domain protein</fullName>
    </submittedName>
</protein>
<dbReference type="InterPro" id="IPR010093">
    <property type="entry name" value="SinI_DNA-bd"/>
</dbReference>
<keyword evidence="3" id="KW-1185">Reference proteome</keyword>
<feature type="domain" description="Helix-turn-helix" evidence="1">
    <location>
        <begin position="16"/>
        <end position="67"/>
    </location>
</feature>
<dbReference type="AlphaFoldDB" id="A0A518HQ35"/>
<sequence length="69" mass="8056">MKKKKRDRVVDDSNHLLTLAEVARIANVKRDDVDRWIETGALKSVPMPGSTRRRVRRRTLNAFLAELRE</sequence>
<organism evidence="2 3">
    <name type="scientific">Stieleria neptunia</name>
    <dbReference type="NCBI Taxonomy" id="2527979"/>
    <lineage>
        <taxon>Bacteria</taxon>
        <taxon>Pseudomonadati</taxon>
        <taxon>Planctomycetota</taxon>
        <taxon>Planctomycetia</taxon>
        <taxon>Pirellulales</taxon>
        <taxon>Pirellulaceae</taxon>
        <taxon>Stieleria</taxon>
    </lineage>
</organism>
<dbReference type="InterPro" id="IPR009061">
    <property type="entry name" value="DNA-bd_dom_put_sf"/>
</dbReference>
<dbReference type="Pfam" id="PF12728">
    <property type="entry name" value="HTH_17"/>
    <property type="match status" value="1"/>
</dbReference>
<dbReference type="InterPro" id="IPR041657">
    <property type="entry name" value="HTH_17"/>
</dbReference>